<keyword evidence="5 7" id="KW-0472">Membrane</keyword>
<keyword evidence="6" id="KW-0325">Glycoprotein</keyword>
<feature type="non-terminal residue" evidence="8">
    <location>
        <position position="303"/>
    </location>
</feature>
<evidence type="ECO:0000256" key="2">
    <source>
        <dbReference type="ARBA" id="ARBA00006058"/>
    </source>
</evidence>
<evidence type="ECO:0000256" key="5">
    <source>
        <dbReference type="ARBA" id="ARBA00023136"/>
    </source>
</evidence>
<feature type="transmembrane region" description="Helical" evidence="7">
    <location>
        <begin position="286"/>
        <end position="302"/>
    </location>
</feature>
<evidence type="ECO:0000256" key="6">
    <source>
        <dbReference type="ARBA" id="ARBA00023180"/>
    </source>
</evidence>
<evidence type="ECO:0000256" key="4">
    <source>
        <dbReference type="ARBA" id="ARBA00022989"/>
    </source>
</evidence>
<sequence length="303" mass="34483">MSVKQMPKALNQSTDDLMLYLNNTQLEVNTLLRTNFDQLEHELSDSLDKSGLIVKNRIAILSEAAALDNLTDIVSKLGSVLEDLKTLSGETTELRLLTVQLQSRLSRIKEDLDKFLQQCRDRVCTELKFKYNRVMESFSVSTRIDDLPDLSPLMQNISNLLNANIVNEIRKGKEAFDEISFKIQATVNHTIPDIKKQIRAVGLDLGLVADDINQVLRRPFADLAKVKSNVYTGQTYIEKYEIYRWYACLAGASILSLILILYSFGLLCGVCNQQPTRHNYKWRSKSSSRFFCCGIVLVVLLFF</sequence>
<feature type="transmembrane region" description="Helical" evidence="7">
    <location>
        <begin position="245"/>
        <end position="266"/>
    </location>
</feature>
<evidence type="ECO:0000256" key="7">
    <source>
        <dbReference type="SAM" id="Phobius"/>
    </source>
</evidence>
<gene>
    <name evidence="8" type="ORF">OSB1V03_LOCUS21100</name>
</gene>
<comment type="subcellular location">
    <subcellularLocation>
        <location evidence="1">Membrane</location>
        <topology evidence="1">Multi-pass membrane protein</topology>
    </subcellularLocation>
</comment>
<reference evidence="8" key="1">
    <citation type="submission" date="2020-11" db="EMBL/GenBank/DDBJ databases">
        <authorList>
            <person name="Tran Van P."/>
        </authorList>
    </citation>
    <scope>NUCLEOTIDE SEQUENCE</scope>
</reference>
<dbReference type="PANTHER" id="PTHR22730">
    <property type="entry name" value="PROMININ PROM PROTEIN"/>
    <property type="match status" value="1"/>
</dbReference>
<keyword evidence="3 7" id="KW-0812">Transmembrane</keyword>
<evidence type="ECO:0000313" key="8">
    <source>
        <dbReference type="EMBL" id="CAD7646703.1"/>
    </source>
</evidence>
<evidence type="ECO:0000313" key="9">
    <source>
        <dbReference type="Proteomes" id="UP000759131"/>
    </source>
</evidence>
<keyword evidence="4 7" id="KW-1133">Transmembrane helix</keyword>
<dbReference type="PANTHER" id="PTHR22730:SF1">
    <property type="entry name" value="PROMININ-LIKE PROTEIN"/>
    <property type="match status" value="1"/>
</dbReference>
<organism evidence="8">
    <name type="scientific">Medioppia subpectinata</name>
    <dbReference type="NCBI Taxonomy" id="1979941"/>
    <lineage>
        <taxon>Eukaryota</taxon>
        <taxon>Metazoa</taxon>
        <taxon>Ecdysozoa</taxon>
        <taxon>Arthropoda</taxon>
        <taxon>Chelicerata</taxon>
        <taxon>Arachnida</taxon>
        <taxon>Acari</taxon>
        <taxon>Acariformes</taxon>
        <taxon>Sarcoptiformes</taxon>
        <taxon>Oribatida</taxon>
        <taxon>Brachypylina</taxon>
        <taxon>Oppioidea</taxon>
        <taxon>Oppiidae</taxon>
        <taxon>Medioppia</taxon>
    </lineage>
</organism>
<dbReference type="EMBL" id="CAJPIZ010037619">
    <property type="protein sequence ID" value="CAG2121154.1"/>
    <property type="molecule type" value="Genomic_DNA"/>
</dbReference>
<evidence type="ECO:0000256" key="3">
    <source>
        <dbReference type="ARBA" id="ARBA00022692"/>
    </source>
</evidence>
<dbReference type="GO" id="GO:0016020">
    <property type="term" value="C:membrane"/>
    <property type="evidence" value="ECO:0007669"/>
    <property type="project" value="UniProtKB-SubCell"/>
</dbReference>
<accession>A0A7R9QIE1</accession>
<dbReference type="OrthoDB" id="6229420at2759"/>
<evidence type="ECO:0008006" key="10">
    <source>
        <dbReference type="Google" id="ProtNLM"/>
    </source>
</evidence>
<dbReference type="Pfam" id="PF05478">
    <property type="entry name" value="Prominin"/>
    <property type="match status" value="1"/>
</dbReference>
<dbReference type="AlphaFoldDB" id="A0A7R9QIE1"/>
<proteinExistence type="inferred from homology"/>
<evidence type="ECO:0000256" key="1">
    <source>
        <dbReference type="ARBA" id="ARBA00004141"/>
    </source>
</evidence>
<comment type="similarity">
    <text evidence="2">Belongs to the prominin family.</text>
</comment>
<name>A0A7R9QIE1_9ACAR</name>
<protein>
    <recommendedName>
        <fullName evidence="10">Prominin-like protein</fullName>
    </recommendedName>
</protein>
<dbReference type="Proteomes" id="UP000759131">
    <property type="component" value="Unassembled WGS sequence"/>
</dbReference>
<dbReference type="EMBL" id="OC892194">
    <property type="protein sequence ID" value="CAD7646703.1"/>
    <property type="molecule type" value="Genomic_DNA"/>
</dbReference>
<keyword evidence="9" id="KW-1185">Reference proteome</keyword>
<dbReference type="InterPro" id="IPR008795">
    <property type="entry name" value="Prominin"/>
</dbReference>